<feature type="chain" id="PRO_5014920632" evidence="1">
    <location>
        <begin position="25"/>
        <end position="480"/>
    </location>
</feature>
<accession>A0A2K8MGN1</accession>
<name>A0A2K8MGN1_9SPHN</name>
<keyword evidence="1" id="KW-0732">Signal</keyword>
<reference evidence="3 4" key="1">
    <citation type="submission" date="2017-11" db="EMBL/GenBank/DDBJ databases">
        <title>Complete genome sequence of Sphingomonas sp. Strain Cra20, a psychrotolerant potential plant growth promoting rhizobacteria.</title>
        <authorList>
            <person name="Luo Y."/>
        </authorList>
    </citation>
    <scope>NUCLEOTIDE SEQUENCE [LARGE SCALE GENOMIC DNA]</scope>
    <source>
        <strain evidence="3 4">Cra20</strain>
    </source>
</reference>
<dbReference type="InterPro" id="IPR006311">
    <property type="entry name" value="TAT_signal"/>
</dbReference>
<dbReference type="InterPro" id="IPR016883">
    <property type="entry name" value="UCP028431"/>
</dbReference>
<keyword evidence="4" id="KW-1185">Reference proteome</keyword>
<evidence type="ECO:0000259" key="2">
    <source>
        <dbReference type="Pfam" id="PF10091"/>
    </source>
</evidence>
<evidence type="ECO:0000313" key="3">
    <source>
        <dbReference type="EMBL" id="ATY32134.1"/>
    </source>
</evidence>
<dbReference type="InterPro" id="IPR019282">
    <property type="entry name" value="Glycoamylase-like_cons_dom"/>
</dbReference>
<evidence type="ECO:0000313" key="4">
    <source>
        <dbReference type="Proteomes" id="UP000229081"/>
    </source>
</evidence>
<dbReference type="EMBL" id="CP024923">
    <property type="protein sequence ID" value="ATY32134.1"/>
    <property type="molecule type" value="Genomic_DNA"/>
</dbReference>
<dbReference type="Proteomes" id="UP000229081">
    <property type="component" value="Chromosome"/>
</dbReference>
<dbReference type="PIRSF" id="PIRSF028431">
    <property type="entry name" value="UCP028431"/>
    <property type="match status" value="1"/>
</dbReference>
<feature type="domain" description="Glycoamylase-like" evidence="2">
    <location>
        <begin position="215"/>
        <end position="461"/>
    </location>
</feature>
<dbReference type="OrthoDB" id="5937621at2"/>
<dbReference type="PROSITE" id="PS51318">
    <property type="entry name" value="TAT"/>
    <property type="match status" value="1"/>
</dbReference>
<organism evidence="3 4">
    <name type="scientific">Sphingomonas psychrotolerans</name>
    <dbReference type="NCBI Taxonomy" id="1327635"/>
    <lineage>
        <taxon>Bacteria</taxon>
        <taxon>Pseudomonadati</taxon>
        <taxon>Pseudomonadota</taxon>
        <taxon>Alphaproteobacteria</taxon>
        <taxon>Sphingomonadales</taxon>
        <taxon>Sphingomonadaceae</taxon>
        <taxon>Sphingomonas</taxon>
    </lineage>
</organism>
<feature type="signal peptide" evidence="1">
    <location>
        <begin position="1"/>
        <end position="24"/>
    </location>
</feature>
<protein>
    <submittedName>
        <fullName evidence="3">Tat pathway signal protein</fullName>
    </submittedName>
</protein>
<evidence type="ECO:0000256" key="1">
    <source>
        <dbReference type="SAM" id="SignalP"/>
    </source>
</evidence>
<proteinExistence type="predicted"/>
<dbReference type="Gene3D" id="1.50.10.140">
    <property type="match status" value="1"/>
</dbReference>
<dbReference type="KEGG" id="sphc:CVN68_09230"/>
<gene>
    <name evidence="3" type="ORF">CVN68_09230</name>
</gene>
<dbReference type="Pfam" id="PF10091">
    <property type="entry name" value="Glycoamylase"/>
    <property type="match status" value="1"/>
</dbReference>
<sequence length="480" mass="53546">MIERRALLSHASLLAATAALPACAPVARPGPGAPAGNRLPAFYEDIEERTFRWFWDTVNRKNGLVPDRWPTPSFCSIAAVGFGLTAYPIGVERGWCTRAEARDLTLTTLRFFWNAPQGPEPGGKTGHKGFFYHFIDMETGARFRDVELSSVDSALLLMGVLFAGRYYDADHPAEIEIRRLAQAIYARADWSFFCADGRKAVSMGWHPGRGLIPASWTGFNEGMLIYVLGLGAPEHPLPADSWEAWTATYPRSWRGEGATRHLAFAPLFGHQYSHVWIDFRGIQDRVTREAGFDYFENSRRATFANRAYCIANPLKWDGWSKDIWGLTACDGPAGYRGPFEGGMREFFAYAARGPLGQPDERDDGTLAPTAALGSLPFAPEIVIPCAEALRREHGDRLYGKYGFRDSFNPSFRYTDVRLDTGTVDPVHGWYARDHLGIDQGPILVQAANYRNDFVWSRMREEPAIRRGLTLAGFTGGWLSG</sequence>
<dbReference type="AlphaFoldDB" id="A0A2K8MGN1"/>
<dbReference type="RefSeq" id="WP_100281943.1">
    <property type="nucleotide sequence ID" value="NZ_CP024923.1"/>
</dbReference>